<comment type="miscellaneous">
    <text evidence="9">During catalysis, the active site Cys acts as a nucleophile attacking the alpha-carbonyl group of tRNA-bound glutamate with the formation of a thioester intermediate between enzyme and glutamate, and the concomitant release of tRNA(Glu). The thioester intermediate is finally reduced by direct hydride transfer from NADPH, to form the product GSA.</text>
</comment>
<dbReference type="Pfam" id="PF01488">
    <property type="entry name" value="Shikimate_DH"/>
    <property type="match status" value="1"/>
</dbReference>
<organism evidence="18">
    <name type="scientific">Curvibacter symbiont subsp. Hydra magnipapillata</name>
    <dbReference type="NCBI Taxonomy" id="667019"/>
    <lineage>
        <taxon>Bacteria</taxon>
        <taxon>Pseudomonadati</taxon>
        <taxon>Pseudomonadota</taxon>
        <taxon>Betaproteobacteria</taxon>
        <taxon>Burkholderiales</taxon>
        <taxon>Comamonadaceae</taxon>
        <taxon>Curvibacter</taxon>
    </lineage>
</organism>
<dbReference type="InterPro" id="IPR015895">
    <property type="entry name" value="4pyrrol_synth_GluRdtase_N"/>
</dbReference>
<evidence type="ECO:0000256" key="11">
    <source>
        <dbReference type="PIRSR" id="PIRSR000445-2"/>
    </source>
</evidence>
<comment type="similarity">
    <text evidence="2 9 14">Belongs to the glutamyl-tRNA reductase family.</text>
</comment>
<dbReference type="PANTHER" id="PTHR43013:SF1">
    <property type="entry name" value="GLUTAMYL-TRNA REDUCTASE"/>
    <property type="match status" value="1"/>
</dbReference>
<evidence type="ECO:0000259" key="17">
    <source>
        <dbReference type="Pfam" id="PF05201"/>
    </source>
</evidence>
<evidence type="ECO:0000259" key="15">
    <source>
        <dbReference type="Pfam" id="PF00745"/>
    </source>
</evidence>
<feature type="binding site" evidence="9 11">
    <location>
        <begin position="50"/>
        <end position="53"/>
    </location>
    <ligand>
        <name>substrate</name>
    </ligand>
</feature>
<proteinExistence type="inferred from homology"/>
<comment type="catalytic activity">
    <reaction evidence="7 9 14">
        <text>(S)-4-amino-5-oxopentanoate + tRNA(Glu) + NADP(+) = L-glutamyl-tRNA(Glu) + NADPH + H(+)</text>
        <dbReference type="Rhea" id="RHEA:12344"/>
        <dbReference type="Rhea" id="RHEA-COMP:9663"/>
        <dbReference type="Rhea" id="RHEA-COMP:9680"/>
        <dbReference type="ChEBI" id="CHEBI:15378"/>
        <dbReference type="ChEBI" id="CHEBI:57501"/>
        <dbReference type="ChEBI" id="CHEBI:57783"/>
        <dbReference type="ChEBI" id="CHEBI:58349"/>
        <dbReference type="ChEBI" id="CHEBI:78442"/>
        <dbReference type="ChEBI" id="CHEBI:78520"/>
        <dbReference type="EC" id="1.2.1.70"/>
    </reaction>
</comment>
<evidence type="ECO:0000256" key="10">
    <source>
        <dbReference type="PIRSR" id="PIRSR000445-1"/>
    </source>
</evidence>
<dbReference type="InterPro" id="IPR036291">
    <property type="entry name" value="NAD(P)-bd_dom_sf"/>
</dbReference>
<evidence type="ECO:0000256" key="8">
    <source>
        <dbReference type="ARBA" id="ARBA00068659"/>
    </source>
</evidence>
<dbReference type="Gene3D" id="3.30.460.30">
    <property type="entry name" value="Glutamyl-tRNA reductase, N-terminal domain"/>
    <property type="match status" value="1"/>
</dbReference>
<keyword evidence="5 9" id="KW-0560">Oxidoreductase</keyword>
<protein>
    <recommendedName>
        <fullName evidence="8 9">Glutamyl-tRNA reductase</fullName>
        <shortName evidence="9">GluTR</shortName>
        <ecNumber evidence="3 9">1.2.1.70</ecNumber>
    </recommendedName>
</protein>
<dbReference type="HAMAP" id="MF_00087">
    <property type="entry name" value="Glu_tRNA_reductase"/>
    <property type="match status" value="1"/>
</dbReference>
<dbReference type="GO" id="GO:0050661">
    <property type="term" value="F:NADP binding"/>
    <property type="evidence" value="ECO:0007669"/>
    <property type="project" value="InterPro"/>
</dbReference>
<sequence>MAVWALGINQTTAPLDMRGRFAFASDQIAPQLHGLRQSMARPPEAAIVSTCNRTEIYCAGDEAALDHTLAWLAQSGGVSASELRSHTYRLEDQEAARHAFRVASGLDSMVLGEPQILGQLKDAVRAADEAGALGTTLSQLFQRSFAVAKEVRTSTEIGAHSISMAAAAVRLAGNLFEDLAKVKVLFVGAGEMIELCATHFAAKNPKAIAIANRTLERGEKLASRFGGEVMRLADLPEQLHEFDAVISCTASTLPIIGLGAVERALKKRKHRPMFMVDLAVPRDIEPEVKALGDVYLYTVDDLAGVVQTAQANRQAAVAQAEAIVDAGVQSFMHWVDQRSAVPLIQQLNAQAEEWRTAELTRARKMLAKGEDVDAVLEALAKGLSQKMLHGAMAELHAGDAAARERAGNAISHFFLRNKR</sequence>
<dbReference type="InterPro" id="IPR000343">
    <property type="entry name" value="4pyrrol_synth_GluRdtase"/>
</dbReference>
<evidence type="ECO:0000256" key="14">
    <source>
        <dbReference type="RuleBase" id="RU000584"/>
    </source>
</evidence>
<dbReference type="InterPro" id="IPR018214">
    <property type="entry name" value="GluRdtase_CS"/>
</dbReference>
<name>C9Y8F6_CURXX</name>
<feature type="binding site" evidence="9 11">
    <location>
        <position position="108"/>
    </location>
    <ligand>
        <name>substrate</name>
    </ligand>
</feature>
<feature type="binding site" evidence="9 11">
    <location>
        <position position="119"/>
    </location>
    <ligand>
        <name>substrate</name>
    </ligand>
</feature>
<evidence type="ECO:0000256" key="9">
    <source>
        <dbReference type="HAMAP-Rule" id="MF_00087"/>
    </source>
</evidence>
<feature type="binding site" evidence="9 12">
    <location>
        <begin position="188"/>
        <end position="193"/>
    </location>
    <ligand>
        <name>NADP(+)</name>
        <dbReference type="ChEBI" id="CHEBI:58349"/>
    </ligand>
</feature>
<gene>
    <name evidence="9 18" type="primary">hemA</name>
    <name evidence="18" type="ORF">Csp_A04070</name>
</gene>
<evidence type="ECO:0000313" key="18">
    <source>
        <dbReference type="EMBL" id="CBA27795.1"/>
    </source>
</evidence>
<evidence type="ECO:0000256" key="12">
    <source>
        <dbReference type="PIRSR" id="PIRSR000445-3"/>
    </source>
</evidence>
<comment type="domain">
    <text evidence="9">Possesses an unusual extended V-shaped dimeric structure with each monomer consisting of three distinct domains arranged along a curved 'spinal' alpha-helix. The N-terminal catalytic domain specifically recognizes the glutamate moiety of the substrate. The second domain is the NADPH-binding domain, and the third C-terminal domain is responsible for dimerization.</text>
</comment>
<feature type="domain" description="Tetrapyrrole biosynthesis glutamyl-tRNA reductase dimerisation" evidence="15">
    <location>
        <begin position="319"/>
        <end position="414"/>
    </location>
</feature>
<dbReference type="AlphaFoldDB" id="C9Y8F6"/>
<evidence type="ECO:0000256" key="6">
    <source>
        <dbReference type="ARBA" id="ARBA00023244"/>
    </source>
</evidence>
<dbReference type="GO" id="GO:0019353">
    <property type="term" value="P:protoporphyrinogen IX biosynthetic process from glutamate"/>
    <property type="evidence" value="ECO:0007669"/>
    <property type="project" value="TreeGrafter"/>
</dbReference>
<keyword evidence="6 9" id="KW-0627">Porphyrin biosynthesis</keyword>
<comment type="pathway">
    <text evidence="1 9 14">Porphyrin-containing compound metabolism; protoporphyrin-IX biosynthesis; 5-aminolevulinate from L-glutamyl-tRNA(Glu): step 1/2.</text>
</comment>
<dbReference type="InterPro" id="IPR036343">
    <property type="entry name" value="GluRdtase_N_sf"/>
</dbReference>
<evidence type="ECO:0000256" key="5">
    <source>
        <dbReference type="ARBA" id="ARBA00023002"/>
    </source>
</evidence>
<dbReference type="InterPro" id="IPR036453">
    <property type="entry name" value="GluRdtase_dimer_dom_sf"/>
</dbReference>
<dbReference type="PANTHER" id="PTHR43013">
    <property type="entry name" value="GLUTAMYL-TRNA REDUCTASE"/>
    <property type="match status" value="1"/>
</dbReference>
<evidence type="ECO:0000256" key="13">
    <source>
        <dbReference type="PIRSR" id="PIRSR000445-4"/>
    </source>
</evidence>
<feature type="active site" description="Nucleophile" evidence="9 10">
    <location>
        <position position="51"/>
    </location>
</feature>
<dbReference type="PROSITE" id="PS00747">
    <property type="entry name" value="GLUTR"/>
    <property type="match status" value="1"/>
</dbReference>
<comment type="subunit">
    <text evidence="9">Homodimer.</text>
</comment>
<evidence type="ECO:0000256" key="1">
    <source>
        <dbReference type="ARBA" id="ARBA00005059"/>
    </source>
</evidence>
<dbReference type="SUPFAM" id="SSF51735">
    <property type="entry name" value="NAD(P)-binding Rossmann-fold domains"/>
    <property type="match status" value="1"/>
</dbReference>
<feature type="binding site" evidence="9 11">
    <location>
        <begin position="113"/>
        <end position="115"/>
    </location>
    <ligand>
        <name>substrate</name>
    </ligand>
</feature>
<dbReference type="Pfam" id="PF05201">
    <property type="entry name" value="GlutR_N"/>
    <property type="match status" value="1"/>
</dbReference>
<reference evidence="18" key="1">
    <citation type="journal article" date="2010" name="Nature">
        <title>The dynamic genome of Hydra.</title>
        <authorList>
            <person name="Chapman J.A."/>
            <person name="Kirkness E.F."/>
            <person name="Simakov O."/>
            <person name="Hampson S.E."/>
            <person name="Mitros T."/>
            <person name="Weinmaier T."/>
            <person name="Rattei T."/>
            <person name="Balasubramanian P.G."/>
            <person name="Borman J."/>
            <person name="Busam D."/>
            <person name="Disbennett K."/>
            <person name="Pfannkoch C."/>
            <person name="Sumin N."/>
            <person name="Sutton G."/>
            <person name="Viswanathan L."/>
            <person name="Walenz B."/>
            <person name="Goodstein D.M."/>
            <person name="Hellsten U."/>
            <person name="Kawashima T."/>
            <person name="Prochnik S.E."/>
            <person name="Putnam N.H."/>
            <person name="Shu S."/>
            <person name="Blumberg B."/>
            <person name="Dana C.E."/>
            <person name="Gee L."/>
            <person name="Kibler D.F."/>
            <person name="Law L."/>
            <person name="Lindgens D."/>
            <person name="Martinez D.E."/>
            <person name="Peng J."/>
            <person name="Wigge P.A."/>
            <person name="Bertulat B."/>
            <person name="Guder C."/>
            <person name="Nakamura Y."/>
            <person name="Ozbek S."/>
            <person name="Watanabe H."/>
            <person name="Khalturin K."/>
            <person name="Hemmrich G."/>
            <person name="Franke A."/>
            <person name="Augustin R."/>
            <person name="Fraune S."/>
            <person name="Hayakawa E."/>
            <person name="Hayakawa S."/>
            <person name="Hirose M."/>
            <person name="Hwang J."/>
            <person name="Ikeo K."/>
            <person name="Nishimiya-Fujisawa C."/>
            <person name="Ogura A."/>
            <person name="Takahashi T."/>
            <person name="Steinmetz P.R."/>
            <person name="Zhang X."/>
            <person name="Aufschnaiter R."/>
            <person name="Eder M.K."/>
            <person name="Gorny A.K."/>
            <person name="Salvenmoser W."/>
            <person name="Heimberg A.M."/>
            <person name="Wheeler B.M."/>
            <person name="Peterson K.J."/>
            <person name="Boettger A."/>
            <person name="Tischler P."/>
            <person name="Wolf A."/>
            <person name="Gojobori T."/>
            <person name="Remington K.A."/>
            <person name="Strausberg R.L."/>
            <person name="Venter J."/>
            <person name="Technau U."/>
            <person name="Hobmayer B."/>
            <person name="Bosch T.C."/>
            <person name="Holstein T.W."/>
            <person name="Fujisawa T."/>
            <person name="Bode H.R."/>
            <person name="David C.N."/>
            <person name="Rokhsar D.S."/>
            <person name="Steele R.E."/>
        </authorList>
    </citation>
    <scope>NUCLEOTIDE SEQUENCE</scope>
</reference>
<feature type="site" description="Important for activity" evidence="9 13">
    <location>
        <position position="98"/>
    </location>
</feature>
<evidence type="ECO:0000256" key="2">
    <source>
        <dbReference type="ARBA" id="ARBA00005916"/>
    </source>
</evidence>
<dbReference type="NCBIfam" id="TIGR01035">
    <property type="entry name" value="hemA"/>
    <property type="match status" value="1"/>
</dbReference>
<feature type="domain" description="Glutamyl-tRNA reductase N-terminal" evidence="17">
    <location>
        <begin position="6"/>
        <end position="155"/>
    </location>
</feature>
<dbReference type="CDD" id="cd05213">
    <property type="entry name" value="NAD_bind_Glutamyl_tRNA_reduct"/>
    <property type="match status" value="1"/>
</dbReference>
<dbReference type="EMBL" id="FN543104">
    <property type="protein sequence ID" value="CBA27795.1"/>
    <property type="molecule type" value="Genomic_DNA"/>
</dbReference>
<evidence type="ECO:0000256" key="7">
    <source>
        <dbReference type="ARBA" id="ARBA00047464"/>
    </source>
</evidence>
<evidence type="ECO:0000256" key="4">
    <source>
        <dbReference type="ARBA" id="ARBA00022857"/>
    </source>
</evidence>
<dbReference type="PIRSF" id="PIRSF000445">
    <property type="entry name" value="4pyrrol_synth_GluRdtase"/>
    <property type="match status" value="1"/>
</dbReference>
<dbReference type="SUPFAM" id="SSF69075">
    <property type="entry name" value="Glutamyl tRNA-reductase dimerization domain"/>
    <property type="match status" value="1"/>
</dbReference>
<feature type="domain" description="Quinate/shikimate 5-dehydrogenase/glutamyl-tRNA reductase" evidence="16">
    <location>
        <begin position="171"/>
        <end position="304"/>
    </location>
</feature>
<dbReference type="EC" id="1.2.1.70" evidence="3 9"/>
<dbReference type="InterPro" id="IPR006151">
    <property type="entry name" value="Shikm_DH/Glu-tRNA_Rdtase"/>
</dbReference>
<accession>C9Y8F6</accession>
<dbReference type="Gene3D" id="3.40.50.720">
    <property type="entry name" value="NAD(P)-binding Rossmann-like Domain"/>
    <property type="match status" value="1"/>
</dbReference>
<dbReference type="FunFam" id="3.40.50.720:FF:000031">
    <property type="entry name" value="Glutamyl-tRNA reductase"/>
    <property type="match status" value="1"/>
</dbReference>
<evidence type="ECO:0000259" key="16">
    <source>
        <dbReference type="Pfam" id="PF01488"/>
    </source>
</evidence>
<dbReference type="SUPFAM" id="SSF69742">
    <property type="entry name" value="Glutamyl tRNA-reductase catalytic, N-terminal domain"/>
    <property type="match status" value="1"/>
</dbReference>
<dbReference type="InterPro" id="IPR015896">
    <property type="entry name" value="4pyrrol_synth_GluRdtase_dimer"/>
</dbReference>
<comment type="function">
    <text evidence="9">Catalyzes the NADPH-dependent reduction of glutamyl-tRNA(Glu) to glutamate 1-semialdehyde (GSA).</text>
</comment>
<evidence type="ECO:0000256" key="3">
    <source>
        <dbReference type="ARBA" id="ARBA00012970"/>
    </source>
</evidence>
<dbReference type="GO" id="GO:0008883">
    <property type="term" value="F:glutamyl-tRNA reductase activity"/>
    <property type="evidence" value="ECO:0007669"/>
    <property type="project" value="UniProtKB-UniRule"/>
</dbReference>
<dbReference type="Pfam" id="PF00745">
    <property type="entry name" value="GlutR_dimer"/>
    <property type="match status" value="1"/>
</dbReference>
<keyword evidence="4 9" id="KW-0521">NADP</keyword>
<dbReference type="FunFam" id="3.30.460.30:FF:000001">
    <property type="entry name" value="Glutamyl-tRNA reductase"/>
    <property type="match status" value="1"/>
</dbReference>
<dbReference type="UniPathway" id="UPA00251">
    <property type="reaction ID" value="UER00316"/>
</dbReference>